<evidence type="ECO:0000256" key="1">
    <source>
        <dbReference type="SAM" id="MobiDB-lite"/>
    </source>
</evidence>
<protein>
    <submittedName>
        <fullName evidence="2">Uncharacterized protein</fullName>
    </submittedName>
</protein>
<dbReference type="Proteomes" id="UP000824120">
    <property type="component" value="Chromosome 8"/>
</dbReference>
<gene>
    <name evidence="2" type="ORF">H5410_042100</name>
</gene>
<dbReference type="EMBL" id="JACXVP010000008">
    <property type="protein sequence ID" value="KAG5591586.1"/>
    <property type="molecule type" value="Genomic_DNA"/>
</dbReference>
<proteinExistence type="predicted"/>
<reference evidence="2 3" key="1">
    <citation type="submission" date="2020-09" db="EMBL/GenBank/DDBJ databases">
        <title>De no assembly of potato wild relative species, Solanum commersonii.</title>
        <authorList>
            <person name="Cho K."/>
        </authorList>
    </citation>
    <scope>NUCLEOTIDE SEQUENCE [LARGE SCALE GENOMIC DNA]</scope>
    <source>
        <strain evidence="2">LZ3.2</strain>
        <tissue evidence="2">Leaf</tissue>
    </source>
</reference>
<sequence>MTGESTVTQTTGGSQTNAGNVHVHDDCHRLIRYPDDFEFTKSMNFESTVKGNAVIPKEEAEDVIAQYGDAGNNNYAQYLSKEQYSNLLITVTHTGNFNILPNLTLYNVLHDLSLRKEQVFGEVGDGLYLLKPSRKESQTSSNIVSFQKRRNSIVVSIELLNLIV</sequence>
<dbReference type="OrthoDB" id="5544992at2759"/>
<name>A0A9J5XV09_SOLCO</name>
<comment type="caution">
    <text evidence="2">The sequence shown here is derived from an EMBL/GenBank/DDBJ whole genome shotgun (WGS) entry which is preliminary data.</text>
</comment>
<evidence type="ECO:0000313" key="2">
    <source>
        <dbReference type="EMBL" id="KAG5591586.1"/>
    </source>
</evidence>
<keyword evidence="3" id="KW-1185">Reference proteome</keyword>
<feature type="compositionally biased region" description="Low complexity" evidence="1">
    <location>
        <begin position="1"/>
        <end position="16"/>
    </location>
</feature>
<accession>A0A9J5XV09</accession>
<dbReference type="AlphaFoldDB" id="A0A9J5XV09"/>
<organism evidence="2 3">
    <name type="scientific">Solanum commersonii</name>
    <name type="common">Commerson's wild potato</name>
    <name type="synonym">Commerson's nightshade</name>
    <dbReference type="NCBI Taxonomy" id="4109"/>
    <lineage>
        <taxon>Eukaryota</taxon>
        <taxon>Viridiplantae</taxon>
        <taxon>Streptophyta</taxon>
        <taxon>Embryophyta</taxon>
        <taxon>Tracheophyta</taxon>
        <taxon>Spermatophyta</taxon>
        <taxon>Magnoliopsida</taxon>
        <taxon>eudicotyledons</taxon>
        <taxon>Gunneridae</taxon>
        <taxon>Pentapetalae</taxon>
        <taxon>asterids</taxon>
        <taxon>lamiids</taxon>
        <taxon>Solanales</taxon>
        <taxon>Solanaceae</taxon>
        <taxon>Solanoideae</taxon>
        <taxon>Solaneae</taxon>
        <taxon>Solanum</taxon>
    </lineage>
</organism>
<feature type="region of interest" description="Disordered" evidence="1">
    <location>
        <begin position="1"/>
        <end position="20"/>
    </location>
</feature>
<evidence type="ECO:0000313" key="3">
    <source>
        <dbReference type="Proteomes" id="UP000824120"/>
    </source>
</evidence>